<dbReference type="AlphaFoldDB" id="A0A940MC39"/>
<organism evidence="2 3">
    <name type="scientific">Streptomyces montanisoli</name>
    <dbReference type="NCBI Taxonomy" id="2798581"/>
    <lineage>
        <taxon>Bacteria</taxon>
        <taxon>Bacillati</taxon>
        <taxon>Actinomycetota</taxon>
        <taxon>Actinomycetes</taxon>
        <taxon>Kitasatosporales</taxon>
        <taxon>Streptomycetaceae</taxon>
        <taxon>Streptomyces</taxon>
    </lineage>
</organism>
<dbReference type="CDD" id="cd04301">
    <property type="entry name" value="NAT_SF"/>
    <property type="match status" value="1"/>
</dbReference>
<evidence type="ECO:0000313" key="2">
    <source>
        <dbReference type="EMBL" id="MBP0460230.1"/>
    </source>
</evidence>
<feature type="domain" description="N-acetyltransferase" evidence="1">
    <location>
        <begin position="1"/>
        <end position="147"/>
    </location>
</feature>
<dbReference type="InterPro" id="IPR051908">
    <property type="entry name" value="Ribosomal_N-acetyltransferase"/>
</dbReference>
<dbReference type="Proteomes" id="UP000670475">
    <property type="component" value="Unassembled WGS sequence"/>
</dbReference>
<dbReference type="SUPFAM" id="SSF55729">
    <property type="entry name" value="Acyl-CoA N-acyltransferases (Nat)"/>
    <property type="match status" value="1"/>
</dbReference>
<comment type="caution">
    <text evidence="2">The sequence shown here is derived from an EMBL/GenBank/DDBJ whole genome shotgun (WGS) entry which is preliminary data.</text>
</comment>
<dbReference type="GO" id="GO:0005737">
    <property type="term" value="C:cytoplasm"/>
    <property type="evidence" value="ECO:0007669"/>
    <property type="project" value="TreeGrafter"/>
</dbReference>
<sequence>MTGLFDDPQVARFTPLVSPFDAKAARDYLDRAREAGATGRRIQLAITTDGAEPLGEVLMFATDGDPYAVEIGYAVGPRHRRQGLAARAVRLATAHAYGALGARRVLLRIEAANAPSRAVARATGFALEDTAPIERGGVALDTWRHTEPVAARR</sequence>
<dbReference type="InterPro" id="IPR000182">
    <property type="entry name" value="GNAT_dom"/>
</dbReference>
<gene>
    <name evidence="2" type="ORF">JFN87_22445</name>
</gene>
<dbReference type="Gene3D" id="3.40.630.30">
    <property type="match status" value="1"/>
</dbReference>
<dbReference type="GO" id="GO:0008999">
    <property type="term" value="F:protein-N-terminal-alanine acetyltransferase activity"/>
    <property type="evidence" value="ECO:0007669"/>
    <property type="project" value="TreeGrafter"/>
</dbReference>
<reference evidence="2" key="1">
    <citation type="submission" date="2021-03" db="EMBL/GenBank/DDBJ databases">
        <title>Whole genome sequence of Streptomyces bomunensis MMS17-BM035.</title>
        <authorList>
            <person name="Lee J.H."/>
        </authorList>
    </citation>
    <scope>NUCLEOTIDE SEQUENCE</scope>
    <source>
        <strain evidence="2">MMS17-BM035</strain>
    </source>
</reference>
<evidence type="ECO:0000313" key="3">
    <source>
        <dbReference type="Proteomes" id="UP000670475"/>
    </source>
</evidence>
<dbReference type="InterPro" id="IPR016181">
    <property type="entry name" value="Acyl_CoA_acyltransferase"/>
</dbReference>
<dbReference type="PROSITE" id="PS51186">
    <property type="entry name" value="GNAT"/>
    <property type="match status" value="1"/>
</dbReference>
<accession>A0A940MC39</accession>
<dbReference type="PANTHER" id="PTHR43441:SF2">
    <property type="entry name" value="FAMILY ACETYLTRANSFERASE, PUTATIVE (AFU_ORTHOLOGUE AFUA_7G00850)-RELATED"/>
    <property type="match status" value="1"/>
</dbReference>
<dbReference type="PANTHER" id="PTHR43441">
    <property type="entry name" value="RIBOSOMAL-PROTEIN-SERINE ACETYLTRANSFERASE"/>
    <property type="match status" value="1"/>
</dbReference>
<protein>
    <submittedName>
        <fullName evidence="2">GNAT family N-acetyltransferase</fullName>
    </submittedName>
</protein>
<name>A0A940MC39_9ACTN</name>
<dbReference type="GO" id="GO:1990189">
    <property type="term" value="F:protein N-terminal-serine acetyltransferase activity"/>
    <property type="evidence" value="ECO:0007669"/>
    <property type="project" value="TreeGrafter"/>
</dbReference>
<dbReference type="Pfam" id="PF13302">
    <property type="entry name" value="Acetyltransf_3"/>
    <property type="match status" value="1"/>
</dbReference>
<dbReference type="EMBL" id="JAGIQL010000105">
    <property type="protein sequence ID" value="MBP0460230.1"/>
    <property type="molecule type" value="Genomic_DNA"/>
</dbReference>
<evidence type="ECO:0000259" key="1">
    <source>
        <dbReference type="PROSITE" id="PS51186"/>
    </source>
</evidence>
<keyword evidence="3" id="KW-1185">Reference proteome</keyword>
<proteinExistence type="predicted"/>